<protein>
    <submittedName>
        <fullName evidence="10">Phosphoenolpyruvate synthase</fullName>
    </submittedName>
</protein>
<evidence type="ECO:0000256" key="7">
    <source>
        <dbReference type="ARBA" id="ARBA00022840"/>
    </source>
</evidence>
<dbReference type="AlphaFoldDB" id="J9FI19"/>
<keyword evidence="10" id="KW-0670">Pyruvate</keyword>
<evidence type="ECO:0000259" key="9">
    <source>
        <dbReference type="Pfam" id="PF01326"/>
    </source>
</evidence>
<gene>
    <name evidence="10" type="ORF">EVA_17845</name>
</gene>
<feature type="non-terminal residue" evidence="10">
    <location>
        <position position="206"/>
    </location>
</feature>
<keyword evidence="7" id="KW-0067">ATP-binding</keyword>
<dbReference type="Pfam" id="PF01326">
    <property type="entry name" value="PPDK_N"/>
    <property type="match status" value="1"/>
</dbReference>
<keyword evidence="5" id="KW-0547">Nucleotide-binding</keyword>
<reference evidence="10" key="1">
    <citation type="journal article" date="2012" name="PLoS ONE">
        <title>Gene sets for utilization of primary and secondary nutrition supplies in the distal gut of endangered iberian lynx.</title>
        <authorList>
            <person name="Alcaide M."/>
            <person name="Messina E."/>
            <person name="Richter M."/>
            <person name="Bargiela R."/>
            <person name="Peplies J."/>
            <person name="Huws S.A."/>
            <person name="Newbold C.J."/>
            <person name="Golyshin P.N."/>
            <person name="Simon M.A."/>
            <person name="Lopez G."/>
            <person name="Yakimov M.M."/>
            <person name="Ferrer M."/>
        </authorList>
    </citation>
    <scope>NUCLEOTIDE SEQUENCE</scope>
</reference>
<dbReference type="EMBL" id="AMCI01006605">
    <property type="protein sequence ID" value="EJW94048.1"/>
    <property type="molecule type" value="Genomic_DNA"/>
</dbReference>
<feature type="domain" description="Pyruvate phosphate dikinase AMP/ATP-binding" evidence="9">
    <location>
        <begin position="2"/>
        <end position="161"/>
    </location>
</feature>
<dbReference type="GO" id="GO:0008986">
    <property type="term" value="F:pyruvate, water dikinase activity"/>
    <property type="evidence" value="ECO:0007669"/>
    <property type="project" value="InterPro"/>
</dbReference>
<evidence type="ECO:0000256" key="4">
    <source>
        <dbReference type="ARBA" id="ARBA00022723"/>
    </source>
</evidence>
<comment type="caution">
    <text evidence="10">The sequence shown here is derived from an EMBL/GenBank/DDBJ whole genome shotgun (WGS) entry which is preliminary data.</text>
</comment>
<dbReference type="SUPFAM" id="SSF56059">
    <property type="entry name" value="Glutathione synthetase ATP-binding domain-like"/>
    <property type="match status" value="1"/>
</dbReference>
<dbReference type="InterPro" id="IPR006319">
    <property type="entry name" value="PEP_synth"/>
</dbReference>
<evidence type="ECO:0000256" key="8">
    <source>
        <dbReference type="ARBA" id="ARBA00022842"/>
    </source>
</evidence>
<keyword evidence="4" id="KW-0479">Metal-binding</keyword>
<evidence type="ECO:0000256" key="3">
    <source>
        <dbReference type="ARBA" id="ARBA00022679"/>
    </source>
</evidence>
<dbReference type="PANTHER" id="PTHR43030">
    <property type="entry name" value="PHOSPHOENOLPYRUVATE SYNTHASE"/>
    <property type="match status" value="1"/>
</dbReference>
<dbReference type="PANTHER" id="PTHR43030:SF1">
    <property type="entry name" value="PHOSPHOENOLPYRUVATE SYNTHASE"/>
    <property type="match status" value="1"/>
</dbReference>
<comment type="similarity">
    <text evidence="2">Belongs to the PEP-utilizing enzyme family.</text>
</comment>
<dbReference type="GO" id="GO:0005524">
    <property type="term" value="F:ATP binding"/>
    <property type="evidence" value="ECO:0007669"/>
    <property type="project" value="UniProtKB-KW"/>
</dbReference>
<dbReference type="GO" id="GO:0046872">
    <property type="term" value="F:metal ion binding"/>
    <property type="evidence" value="ECO:0007669"/>
    <property type="project" value="UniProtKB-KW"/>
</dbReference>
<keyword evidence="3" id="KW-0808">Transferase</keyword>
<comment type="cofactor">
    <cofactor evidence="1">
        <name>Mg(2+)</name>
        <dbReference type="ChEBI" id="CHEBI:18420"/>
    </cofactor>
</comment>
<keyword evidence="6" id="KW-0418">Kinase</keyword>
<evidence type="ECO:0000256" key="2">
    <source>
        <dbReference type="ARBA" id="ARBA00007837"/>
    </source>
</evidence>
<keyword evidence="8" id="KW-0460">Magnesium</keyword>
<evidence type="ECO:0000256" key="5">
    <source>
        <dbReference type="ARBA" id="ARBA00022741"/>
    </source>
</evidence>
<dbReference type="Gene3D" id="3.30.470.20">
    <property type="entry name" value="ATP-grasp fold, B domain"/>
    <property type="match status" value="1"/>
</dbReference>
<evidence type="ECO:0000256" key="6">
    <source>
        <dbReference type="ARBA" id="ARBA00022777"/>
    </source>
</evidence>
<evidence type="ECO:0000313" key="10">
    <source>
        <dbReference type="EMBL" id="EJW94048.1"/>
    </source>
</evidence>
<sequence>MEVALSAAVQMMVFSKAAGVMFTVNVATGDDSNILIEGAWGLGELVVQGTVTPDNYTVEKATNKIVEKNVNYQDIKMVRKAGGDCEEIAVPDEERNMQKLTDEQILELAGYAKKIEAHYGCYMDMEWGVDERDGKIWILQARPETVWSRRNKENGGAPKQEEKKVTTDRKVIVKGLPASPGNVAGKVHVILDPSHIDEFKEGEILV</sequence>
<proteinExistence type="inferred from homology"/>
<accession>J9FI19</accession>
<organism evidence="10">
    <name type="scientific">gut metagenome</name>
    <dbReference type="NCBI Taxonomy" id="749906"/>
    <lineage>
        <taxon>unclassified sequences</taxon>
        <taxon>metagenomes</taxon>
        <taxon>organismal metagenomes</taxon>
    </lineage>
</organism>
<dbReference type="InterPro" id="IPR002192">
    <property type="entry name" value="PPDK_AMP/ATP-bd"/>
</dbReference>
<name>J9FI19_9ZZZZ</name>
<evidence type="ECO:0000256" key="1">
    <source>
        <dbReference type="ARBA" id="ARBA00001946"/>
    </source>
</evidence>